<protein>
    <recommendedName>
        <fullName evidence="2">SUF system FeS cluster assembly SufBD core domain-containing protein</fullName>
    </recommendedName>
</protein>
<dbReference type="InterPro" id="IPR000825">
    <property type="entry name" value="SUF_FeS_clus_asmbl_SufBD_core"/>
</dbReference>
<dbReference type="GO" id="GO:0016226">
    <property type="term" value="P:iron-sulfur cluster assembly"/>
    <property type="evidence" value="ECO:0007669"/>
    <property type="project" value="InterPro"/>
</dbReference>
<dbReference type="PANTHER" id="PTHR30508:SF1">
    <property type="entry name" value="UPF0051 PROTEIN ABCI8, CHLOROPLASTIC-RELATED"/>
    <property type="match status" value="1"/>
</dbReference>
<keyword evidence="4" id="KW-1185">Reference proteome</keyword>
<sequence length="320" mass="35735">MIDIVKAYEDEFNQLVELYEKNTNDNSLKNKGVASIIVSGNKVVGLNTLKGIDVKSKTRGDGVVIIDVDIQDNTVIPIPVHLCTGFLEKKGEQLLQFNYNIGANVKVRFKSHCILTKIEKLHHKMISQMYIGKNSFVTYEDEHFHDENGGIFVETITYAKLDKNAFFQSKFYATKTRIGRINVVMDFDLDDYAKADLESKIYGKKDDKIDIQEILRLNGQYSSGIAKSSIFATDSTEANVINEAYGNGAYSKGHIECNEVVKGSNVLVSTVPILKVVNEKSELTHEASVGRIRQDQLDILMSKGLDEEEAVNIIVNGLIS</sequence>
<dbReference type="InterPro" id="IPR037284">
    <property type="entry name" value="SUF_FeS_clus_asmbl_SufBD_sf"/>
</dbReference>
<reference evidence="4" key="1">
    <citation type="submission" date="2016-10" db="EMBL/GenBank/DDBJ databases">
        <authorList>
            <person name="Varghese N."/>
            <person name="Submissions S."/>
        </authorList>
    </citation>
    <scope>NUCLEOTIDE SEQUENCE [LARGE SCALE GENOMIC DNA]</scope>
    <source>
        <strain evidence="4">DSM 8415</strain>
    </source>
</reference>
<dbReference type="PANTHER" id="PTHR30508">
    <property type="entry name" value="FES CLUSTER ASSEMBLY PROTEIN SUF"/>
    <property type="match status" value="1"/>
</dbReference>
<dbReference type="InterPro" id="IPR055346">
    <property type="entry name" value="Fe-S_cluster_assembly_SufBD"/>
</dbReference>
<dbReference type="Pfam" id="PF01458">
    <property type="entry name" value="SUFBD_core"/>
    <property type="match status" value="1"/>
</dbReference>
<proteinExistence type="inferred from homology"/>
<dbReference type="EMBL" id="FMYU01000005">
    <property type="protein sequence ID" value="SDC42174.1"/>
    <property type="molecule type" value="Genomic_DNA"/>
</dbReference>
<gene>
    <name evidence="3" type="ORF">SAMN05660835_00804</name>
</gene>
<organism evidence="3 4">
    <name type="scientific">Desulfurella multipotens</name>
    <dbReference type="NCBI Taxonomy" id="79269"/>
    <lineage>
        <taxon>Bacteria</taxon>
        <taxon>Pseudomonadati</taxon>
        <taxon>Campylobacterota</taxon>
        <taxon>Desulfurellia</taxon>
        <taxon>Desulfurellales</taxon>
        <taxon>Desulfurellaceae</taxon>
        <taxon>Desulfurella</taxon>
    </lineage>
</organism>
<dbReference type="Proteomes" id="UP000199411">
    <property type="component" value="Unassembled WGS sequence"/>
</dbReference>
<evidence type="ECO:0000259" key="2">
    <source>
        <dbReference type="Pfam" id="PF01458"/>
    </source>
</evidence>
<evidence type="ECO:0000313" key="3">
    <source>
        <dbReference type="EMBL" id="SDC42174.1"/>
    </source>
</evidence>
<feature type="domain" description="SUF system FeS cluster assembly SufBD core" evidence="2">
    <location>
        <begin position="103"/>
        <end position="317"/>
    </location>
</feature>
<dbReference type="SUPFAM" id="SSF101960">
    <property type="entry name" value="Stabilizer of iron transporter SufD"/>
    <property type="match status" value="1"/>
</dbReference>
<accession>A0A1G6LG42</accession>
<name>A0A1G6LG42_9BACT</name>
<comment type="similarity">
    <text evidence="1">Belongs to the iron-sulfur cluster assembly SufBD family.</text>
</comment>
<dbReference type="RefSeq" id="WP_245670442.1">
    <property type="nucleotide sequence ID" value="NZ_FMYU01000005.1"/>
</dbReference>
<dbReference type="AlphaFoldDB" id="A0A1G6LG42"/>
<evidence type="ECO:0000256" key="1">
    <source>
        <dbReference type="ARBA" id="ARBA00043967"/>
    </source>
</evidence>
<evidence type="ECO:0000313" key="4">
    <source>
        <dbReference type="Proteomes" id="UP000199411"/>
    </source>
</evidence>